<dbReference type="PANTHER" id="PTHR21481">
    <property type="entry name" value="PROTEIN CLEC16A"/>
    <property type="match status" value="1"/>
</dbReference>
<name>A0A6J5THB2_PRUAR</name>
<proteinExistence type="predicted"/>
<protein>
    <recommendedName>
        <fullName evidence="1">FPL domain-containing protein</fullName>
    </recommendedName>
</protein>
<organism evidence="2 3">
    <name type="scientific">Prunus armeniaca</name>
    <name type="common">Apricot</name>
    <name type="synonym">Armeniaca vulgaris</name>
    <dbReference type="NCBI Taxonomy" id="36596"/>
    <lineage>
        <taxon>Eukaryota</taxon>
        <taxon>Viridiplantae</taxon>
        <taxon>Streptophyta</taxon>
        <taxon>Embryophyta</taxon>
        <taxon>Tracheophyta</taxon>
        <taxon>Spermatophyta</taxon>
        <taxon>Magnoliopsida</taxon>
        <taxon>eudicotyledons</taxon>
        <taxon>Gunneridae</taxon>
        <taxon>Pentapetalae</taxon>
        <taxon>rosids</taxon>
        <taxon>fabids</taxon>
        <taxon>Rosales</taxon>
        <taxon>Rosaceae</taxon>
        <taxon>Amygdaloideae</taxon>
        <taxon>Amygdaleae</taxon>
        <taxon>Prunus</taxon>
    </lineage>
</organism>
<dbReference type="InterPro" id="IPR039272">
    <property type="entry name" value="CLEC16A/TT9"/>
</dbReference>
<dbReference type="InterPro" id="IPR016024">
    <property type="entry name" value="ARM-type_fold"/>
</dbReference>
<gene>
    <name evidence="2" type="ORF">CURHAP_LOCUS1132</name>
</gene>
<dbReference type="GO" id="GO:0005770">
    <property type="term" value="C:late endosome"/>
    <property type="evidence" value="ECO:0007669"/>
    <property type="project" value="TreeGrafter"/>
</dbReference>
<dbReference type="EMBL" id="CAEKDK010000001">
    <property type="protein sequence ID" value="CAB4262088.1"/>
    <property type="molecule type" value="Genomic_DNA"/>
</dbReference>
<sequence>MFVNQHLSYWSRYLTDQLVKVQIVNEVNKDFVIEALRSIAELITYGDQHDSTFFEFFMEKQVMGEFVRILKVSRTVSVSLQLLQTISIMIQNLKNEHAIYYMFSNEHMNYLITYSFDFQNEELLSYYISFLRAISGKLDRNTISLLVKTHNDEVVSFPLYVEAIHFAFHEESMVRTAIRALTLNVYHVGDESVNRYVTSAPHADYFSNLVTFFRKQCINLNALVSDTMKNLGAESAETTTLISAAVDEIEDSLYYFSDVVSAGIPDVGRLITDNILQLLIFPLLLPSLTRKAVEGIQIGAAISLYLVCCILRIVKIKDLANTIAAALFCPLDAVIPKFGSKPNGYTSSCAFEHESQPPDSNNLTKADAGILRVDVTNLSSSPQIHSADVPRENDCCDFHLSLREALISYITSGDNVQVAGSLSVLATLLQTKELDESMLDALGILPQRKQHKKLLLQALVGEGSGEEQLFSSESGSSRDGVEFGSELDSCLRKLKEQYGVVCSFLEVRASPRVHRFQVLDALVSLFCRSNISAETLWDGGWLLRQLLPYSQAEFNSHHLKLLNDSYKNCASALLNEPEESGQIYLLHSLWNEKKKGYRGLPPPRKEPKCILLSSQMFSSEDGITSDSSFAAGERMCELVKVFVLQHQLQIFSVGRSLPEKPPINPPADIFENSRAQSAGVDSSGPKLGTELRLVDAVPCRIAFERGKERHFCFLAISLGASGWVVLAEELPLKEPYGVVRMVAPLAGTDFILVNSTRCFLWKPKVDDKHSRWMHLRIRPSTFPFVEPARYGAYGKARTKALVDGRWTLAFRDEESCNSALSMILEEISLQSNEVERRLKPLLDLETIVESSSSSLGPPKATCSYSTLSNSL</sequence>
<reference evidence="2 3" key="1">
    <citation type="submission" date="2020-05" db="EMBL/GenBank/DDBJ databases">
        <authorList>
            <person name="Campoy J."/>
            <person name="Schneeberger K."/>
            <person name="Spophaly S."/>
        </authorList>
    </citation>
    <scope>NUCLEOTIDE SEQUENCE [LARGE SCALE GENOMIC DNA]</scope>
    <source>
        <strain evidence="2">PruArmRojPasFocal</strain>
    </source>
</reference>
<dbReference type="GO" id="GO:0007034">
    <property type="term" value="P:vacuolar transport"/>
    <property type="evidence" value="ECO:0007669"/>
    <property type="project" value="TreeGrafter"/>
</dbReference>
<dbReference type="GO" id="GO:0005794">
    <property type="term" value="C:Golgi apparatus"/>
    <property type="evidence" value="ECO:0007669"/>
    <property type="project" value="TreeGrafter"/>
</dbReference>
<evidence type="ECO:0000313" key="3">
    <source>
        <dbReference type="Proteomes" id="UP000507222"/>
    </source>
</evidence>
<evidence type="ECO:0000313" key="2">
    <source>
        <dbReference type="EMBL" id="CAB4262088.1"/>
    </source>
</evidence>
<dbReference type="Proteomes" id="UP000507222">
    <property type="component" value="Unassembled WGS sequence"/>
</dbReference>
<dbReference type="GO" id="GO:0016197">
    <property type="term" value="P:endosomal transport"/>
    <property type="evidence" value="ECO:0007669"/>
    <property type="project" value="TreeGrafter"/>
</dbReference>
<dbReference type="PANTHER" id="PTHR21481:SF4">
    <property type="entry name" value="PROTEIN TRANSPARENT TESTA 9"/>
    <property type="match status" value="1"/>
</dbReference>
<accession>A0A6J5THB2</accession>
<dbReference type="AlphaFoldDB" id="A0A6J5THB2"/>
<dbReference type="SUPFAM" id="SSF48371">
    <property type="entry name" value="ARM repeat"/>
    <property type="match status" value="1"/>
</dbReference>
<dbReference type="InterPro" id="IPR019155">
    <property type="entry name" value="CLEC16A/TT9_N"/>
</dbReference>
<dbReference type="Pfam" id="PF09758">
    <property type="entry name" value="FPL"/>
    <property type="match status" value="1"/>
</dbReference>
<dbReference type="GO" id="GO:1901096">
    <property type="term" value="P:regulation of autophagosome maturation"/>
    <property type="evidence" value="ECO:0007669"/>
    <property type="project" value="TreeGrafter"/>
</dbReference>
<feature type="domain" description="FPL" evidence="1">
    <location>
        <begin position="36"/>
        <end position="186"/>
    </location>
</feature>
<evidence type="ECO:0000259" key="1">
    <source>
        <dbReference type="Pfam" id="PF09758"/>
    </source>
</evidence>